<keyword evidence="4" id="KW-0934">Plastid</keyword>
<feature type="transmembrane region" description="Helical" evidence="10">
    <location>
        <begin position="352"/>
        <end position="372"/>
    </location>
</feature>
<keyword evidence="6" id="KW-0809">Transit peptide</keyword>
<dbReference type="Proteomes" id="UP001141806">
    <property type="component" value="Unassembled WGS sequence"/>
</dbReference>
<evidence type="ECO:0000256" key="6">
    <source>
        <dbReference type="ARBA" id="ARBA00022946"/>
    </source>
</evidence>
<evidence type="ECO:0000256" key="2">
    <source>
        <dbReference type="ARBA" id="ARBA00010793"/>
    </source>
</evidence>
<evidence type="ECO:0000256" key="10">
    <source>
        <dbReference type="SAM" id="Phobius"/>
    </source>
</evidence>
<comment type="subcellular location">
    <subcellularLocation>
        <location evidence="1">Plastid</location>
        <location evidence="1">Chloroplast membrane</location>
        <topology evidence="1">Multi-pass membrane protein</topology>
    </subcellularLocation>
</comment>
<accession>A0A9Q0L4D7</accession>
<evidence type="ECO:0000313" key="12">
    <source>
        <dbReference type="Proteomes" id="UP001141806"/>
    </source>
</evidence>
<evidence type="ECO:0000256" key="7">
    <source>
        <dbReference type="ARBA" id="ARBA00022989"/>
    </source>
</evidence>
<comment type="similarity">
    <text evidence="2">Belongs to the RETICULATA family.</text>
</comment>
<dbReference type="PANTHER" id="PTHR31038">
    <property type="entry name" value="EXPRESSED PROTEIN-RELATED"/>
    <property type="match status" value="1"/>
</dbReference>
<reference evidence="11" key="1">
    <citation type="journal article" date="2023" name="Plant J.">
        <title>The genome of the king protea, Protea cynaroides.</title>
        <authorList>
            <person name="Chang J."/>
            <person name="Duong T.A."/>
            <person name="Schoeman C."/>
            <person name="Ma X."/>
            <person name="Roodt D."/>
            <person name="Barker N."/>
            <person name="Li Z."/>
            <person name="Van de Peer Y."/>
            <person name="Mizrachi E."/>
        </authorList>
    </citation>
    <scope>NUCLEOTIDE SEQUENCE</scope>
    <source>
        <tissue evidence="11">Young leaves</tissue>
    </source>
</reference>
<keyword evidence="8 10" id="KW-0472">Membrane</keyword>
<proteinExistence type="inferred from homology"/>
<comment type="caution">
    <text evidence="11">The sequence shown here is derived from an EMBL/GenBank/DDBJ whole genome shotgun (WGS) entry which is preliminary data.</text>
</comment>
<dbReference type="EMBL" id="JAMYWD010000001">
    <property type="protein sequence ID" value="KAJ4982142.1"/>
    <property type="molecule type" value="Genomic_DNA"/>
</dbReference>
<evidence type="ECO:0000313" key="11">
    <source>
        <dbReference type="EMBL" id="KAJ4982142.1"/>
    </source>
</evidence>
<dbReference type="OrthoDB" id="205639at2759"/>
<name>A0A9Q0L4D7_9MAGN</name>
<keyword evidence="3" id="KW-0150">Chloroplast</keyword>
<feature type="region of interest" description="Disordered" evidence="9">
    <location>
        <begin position="115"/>
        <end position="180"/>
    </location>
</feature>
<evidence type="ECO:0000256" key="3">
    <source>
        <dbReference type="ARBA" id="ARBA00022528"/>
    </source>
</evidence>
<evidence type="ECO:0000256" key="1">
    <source>
        <dbReference type="ARBA" id="ARBA00004508"/>
    </source>
</evidence>
<dbReference type="GO" id="GO:0099402">
    <property type="term" value="P:plant organ development"/>
    <property type="evidence" value="ECO:0007669"/>
    <property type="project" value="TreeGrafter"/>
</dbReference>
<evidence type="ECO:0000256" key="8">
    <source>
        <dbReference type="ARBA" id="ARBA00023136"/>
    </source>
</evidence>
<gene>
    <name evidence="11" type="ORF">NE237_032979</name>
</gene>
<sequence>MAICSSSFRISYLANFPNEIDLTKQWNENCTVDARLFGCSRSHKGGLLPSMKTEVLSISSRCKTIICLSGREQNRFMVTSMLQLRSELESGDPGVTVLQQDANVSLAKDSTVLQTSFTPQTGNGGGDTYSLGSSDGNGGIPSGSGGGGQGGGGGGGGDSGGGGGNEEDDHEEKEFGPVVKFEEVMKEAEARGVTLPSDMLEAAKTIGIRRVLLERYLDLQGSSWPLGFAIRSCSLLRNRMLADPSFLFKVGTEIVIDSCCATFAEVQKRGKDFWSEFELYAADLLVGVVVDIALVGMLAPYARFGQSTASKGLLGSLQHASRALPSSVFEAERPGCRFTLQQRIATYFYKGVLYGAVGFSCGIIGQGIANLIMTAKRNINKSEEDIPVPPLVKSAVLWGIFLGVSSNTRYQIINGLEHLVEASPLAKRVPPLSMAFTVGVRFANNFYGGIQFIDWAKWSGVQ</sequence>
<feature type="compositionally biased region" description="Gly residues" evidence="9">
    <location>
        <begin position="135"/>
        <end position="164"/>
    </location>
</feature>
<keyword evidence="5 10" id="KW-0812">Transmembrane</keyword>
<organism evidence="11 12">
    <name type="scientific">Protea cynaroides</name>
    <dbReference type="NCBI Taxonomy" id="273540"/>
    <lineage>
        <taxon>Eukaryota</taxon>
        <taxon>Viridiplantae</taxon>
        <taxon>Streptophyta</taxon>
        <taxon>Embryophyta</taxon>
        <taxon>Tracheophyta</taxon>
        <taxon>Spermatophyta</taxon>
        <taxon>Magnoliopsida</taxon>
        <taxon>Proteales</taxon>
        <taxon>Proteaceae</taxon>
        <taxon>Protea</taxon>
    </lineage>
</organism>
<keyword evidence="7 10" id="KW-1133">Transmembrane helix</keyword>
<dbReference type="AlphaFoldDB" id="A0A9Q0L4D7"/>
<dbReference type="PANTHER" id="PTHR31038:SF10">
    <property type="entry name" value="OS04G0524400 PROTEIN"/>
    <property type="match status" value="1"/>
</dbReference>
<feature type="transmembrane region" description="Helical" evidence="10">
    <location>
        <begin position="279"/>
        <end position="302"/>
    </location>
</feature>
<keyword evidence="12" id="KW-1185">Reference proteome</keyword>
<dbReference type="GO" id="GO:0009706">
    <property type="term" value="C:chloroplast inner membrane"/>
    <property type="evidence" value="ECO:0007669"/>
    <property type="project" value="TreeGrafter"/>
</dbReference>
<evidence type="ECO:0000256" key="5">
    <source>
        <dbReference type="ARBA" id="ARBA00022692"/>
    </source>
</evidence>
<dbReference type="InterPro" id="IPR021825">
    <property type="entry name" value="RETICULATA-related"/>
</dbReference>
<evidence type="ECO:0000256" key="4">
    <source>
        <dbReference type="ARBA" id="ARBA00022640"/>
    </source>
</evidence>
<protein>
    <submittedName>
        <fullName evidence="11">Uncharacterized protein</fullName>
    </submittedName>
</protein>
<evidence type="ECO:0000256" key="9">
    <source>
        <dbReference type="SAM" id="MobiDB-lite"/>
    </source>
</evidence>
<dbReference type="Pfam" id="PF11891">
    <property type="entry name" value="RETICULATA-like"/>
    <property type="match status" value="1"/>
</dbReference>